<gene>
    <name evidence="6" type="ORF">BRCON_2492</name>
</gene>
<reference evidence="6 7" key="1">
    <citation type="submission" date="2018-05" db="EMBL/GenBank/DDBJ databases">
        <title>A metagenomic window into the 2 km-deep terrestrial subsurface aquifer revealed taxonomically and functionally diverse microbial community comprising novel uncultured bacterial lineages.</title>
        <authorList>
            <person name="Kadnikov V.V."/>
            <person name="Mardanov A.V."/>
            <person name="Beletsky A.V."/>
            <person name="Banks D."/>
            <person name="Pimenov N.V."/>
            <person name="Frank Y.A."/>
            <person name="Karnachuk O.V."/>
            <person name="Ravin N.V."/>
        </authorList>
    </citation>
    <scope>NUCLEOTIDE SEQUENCE [LARGE SCALE GENOMIC DNA]</scope>
    <source>
        <strain evidence="6">BY</strain>
    </source>
</reference>
<dbReference type="InterPro" id="IPR050683">
    <property type="entry name" value="Bact_Polysacc_Export_ATP-bd"/>
</dbReference>
<organism evidence="6 7">
    <name type="scientific">Sumerlaea chitinivorans</name>
    <dbReference type="NCBI Taxonomy" id="2250252"/>
    <lineage>
        <taxon>Bacteria</taxon>
        <taxon>Candidatus Sumerlaeota</taxon>
        <taxon>Candidatus Sumerlaeia</taxon>
        <taxon>Candidatus Sumerlaeales</taxon>
        <taxon>Candidatus Sumerlaeaceae</taxon>
        <taxon>Candidatus Sumerlaea</taxon>
    </lineage>
</organism>
<dbReference type="InterPro" id="IPR029439">
    <property type="entry name" value="Wzt_C"/>
</dbReference>
<evidence type="ECO:0000259" key="5">
    <source>
        <dbReference type="PROSITE" id="PS50893"/>
    </source>
</evidence>
<dbReference type="Proteomes" id="UP000262583">
    <property type="component" value="Chromosome"/>
</dbReference>
<dbReference type="GO" id="GO:0005524">
    <property type="term" value="F:ATP binding"/>
    <property type="evidence" value="ECO:0007669"/>
    <property type="project" value="UniProtKB-KW"/>
</dbReference>
<dbReference type="Pfam" id="PF14524">
    <property type="entry name" value="Wzt_C"/>
    <property type="match status" value="1"/>
</dbReference>
<keyword evidence="3" id="KW-0547">Nucleotide-binding</keyword>
<evidence type="ECO:0000313" key="7">
    <source>
        <dbReference type="Proteomes" id="UP000262583"/>
    </source>
</evidence>
<dbReference type="PANTHER" id="PTHR46743:SF2">
    <property type="entry name" value="TEICHOIC ACIDS EXPORT ATP-BINDING PROTEIN TAGH"/>
    <property type="match status" value="1"/>
</dbReference>
<dbReference type="InterPro" id="IPR017871">
    <property type="entry name" value="ABC_transporter-like_CS"/>
</dbReference>
<proteinExistence type="inferred from homology"/>
<dbReference type="Gene3D" id="2.70.50.60">
    <property type="entry name" value="abc- transporter (atp binding component) like domain"/>
    <property type="match status" value="1"/>
</dbReference>
<dbReference type="PROSITE" id="PS50893">
    <property type="entry name" value="ABC_TRANSPORTER_2"/>
    <property type="match status" value="1"/>
</dbReference>
<accession>A0A2Z4Y8R7</accession>
<evidence type="ECO:0000256" key="3">
    <source>
        <dbReference type="ARBA" id="ARBA00022741"/>
    </source>
</evidence>
<dbReference type="CDD" id="cd03220">
    <property type="entry name" value="ABC_KpsT_Wzt"/>
    <property type="match status" value="1"/>
</dbReference>
<dbReference type="InterPro" id="IPR027417">
    <property type="entry name" value="P-loop_NTPase"/>
</dbReference>
<dbReference type="AlphaFoldDB" id="A0A2Z4Y8R7"/>
<keyword evidence="4 6" id="KW-0067">ATP-binding</keyword>
<dbReference type="EMBL" id="CP030759">
    <property type="protein sequence ID" value="AXA37249.1"/>
    <property type="molecule type" value="Genomic_DNA"/>
</dbReference>
<feature type="domain" description="ABC transporter" evidence="5">
    <location>
        <begin position="24"/>
        <end position="244"/>
    </location>
</feature>
<dbReference type="SUPFAM" id="SSF52540">
    <property type="entry name" value="P-loop containing nucleoside triphosphate hydrolases"/>
    <property type="match status" value="1"/>
</dbReference>
<dbReference type="GO" id="GO:0016887">
    <property type="term" value="F:ATP hydrolysis activity"/>
    <property type="evidence" value="ECO:0007669"/>
    <property type="project" value="InterPro"/>
</dbReference>
<dbReference type="GO" id="GO:0016020">
    <property type="term" value="C:membrane"/>
    <property type="evidence" value="ECO:0007669"/>
    <property type="project" value="InterPro"/>
</dbReference>
<dbReference type="PROSITE" id="PS00211">
    <property type="entry name" value="ABC_TRANSPORTER_1"/>
    <property type="match status" value="1"/>
</dbReference>
<sequence>MDTAIVVEHVTKCYRIYPSPWQRLRAIAGGRARAREFVALDNVSLSVARGSVLGVLGANGAGKSTLLKILAGIVAPTAGEVQVRGKVASIIELGAGFHPDFTGRDNVRLNAAILGYPAEDLPRIMQFVEDFTELGTYLDLPVKTYSSGMFVRLAFAVAISADPDVLLVDEALAVGDAIFAHRCLARIRELRERGCTIVFVTHDTNALTQVCDRTILLEHGRLVADGPPADVVDLYLVKVAERLTASPHDRNLVRFHSVGATERSAAHEEKRFGSFEAVITDCLIEDANGRPAERFVTGSPARFRMLVRFHRTITNPVFGIMLKNRYGMEMFGTNTHLRAMETGVAQAGTVWDVAFDTTLALGAGSYTASFAVHTADGHFFDYRVDVRTFEVIGTPEFVGAVNFPVAVAIRPVDGSLGHSDDIASRLYHDAPTSLDFSETGERFFAGAWHAPQRDSQGAYRWLGEEGLAFLSTRNAEAIELEAETYCPDVAHRPIELRLLADGTEIGKIVFADPSVKRKVWELPPSVRGKIVTLTLSASRTWCPRSFDPQSNDARELSVLVRRLAAVPAGLPSQSHSPANRLETDAPHA</sequence>
<protein>
    <submittedName>
        <fullName evidence="6">Teichoic acid export ATP-binding protein TagH</fullName>
    </submittedName>
</protein>
<comment type="similarity">
    <text evidence="1">Belongs to the ABC transporter superfamily.</text>
</comment>
<dbReference type="SMART" id="SM00382">
    <property type="entry name" value="AAA"/>
    <property type="match status" value="1"/>
</dbReference>
<dbReference type="InterPro" id="IPR003439">
    <property type="entry name" value="ABC_transporter-like_ATP-bd"/>
</dbReference>
<dbReference type="Gene3D" id="3.40.50.300">
    <property type="entry name" value="P-loop containing nucleotide triphosphate hydrolases"/>
    <property type="match status" value="1"/>
</dbReference>
<keyword evidence="2" id="KW-0813">Transport</keyword>
<evidence type="ECO:0000256" key="1">
    <source>
        <dbReference type="ARBA" id="ARBA00005417"/>
    </source>
</evidence>
<evidence type="ECO:0000313" key="6">
    <source>
        <dbReference type="EMBL" id="AXA37249.1"/>
    </source>
</evidence>
<dbReference type="InterPro" id="IPR003593">
    <property type="entry name" value="AAA+_ATPase"/>
</dbReference>
<dbReference type="InterPro" id="IPR015860">
    <property type="entry name" value="ABC_transpr_TagH-like"/>
</dbReference>
<dbReference type="Pfam" id="PF00005">
    <property type="entry name" value="ABC_tran"/>
    <property type="match status" value="1"/>
</dbReference>
<dbReference type="PANTHER" id="PTHR46743">
    <property type="entry name" value="TEICHOIC ACIDS EXPORT ATP-BINDING PROTEIN TAGH"/>
    <property type="match status" value="1"/>
</dbReference>
<dbReference type="CDD" id="cd10147">
    <property type="entry name" value="Wzt_C-like"/>
    <property type="match status" value="1"/>
</dbReference>
<dbReference type="KEGG" id="schv:BRCON_2492"/>
<evidence type="ECO:0000256" key="2">
    <source>
        <dbReference type="ARBA" id="ARBA00022448"/>
    </source>
</evidence>
<name>A0A2Z4Y8R7_SUMC1</name>
<dbReference type="GO" id="GO:0140359">
    <property type="term" value="F:ABC-type transporter activity"/>
    <property type="evidence" value="ECO:0007669"/>
    <property type="project" value="InterPro"/>
</dbReference>
<evidence type="ECO:0000256" key="4">
    <source>
        <dbReference type="ARBA" id="ARBA00022840"/>
    </source>
</evidence>